<proteinExistence type="predicted"/>
<reference evidence="1" key="1">
    <citation type="submission" date="2020-08" db="EMBL/GenBank/DDBJ databases">
        <title>Multicomponent nature underlies the extraordinary mechanical properties of spider dragline silk.</title>
        <authorList>
            <person name="Kono N."/>
            <person name="Nakamura H."/>
            <person name="Mori M."/>
            <person name="Yoshida Y."/>
            <person name="Ohtoshi R."/>
            <person name="Malay A.D."/>
            <person name="Moran D.A.P."/>
            <person name="Tomita M."/>
            <person name="Numata K."/>
            <person name="Arakawa K."/>
        </authorList>
    </citation>
    <scope>NUCLEOTIDE SEQUENCE</scope>
</reference>
<comment type="caution">
    <text evidence="1">The sequence shown here is derived from an EMBL/GenBank/DDBJ whole genome shotgun (WGS) entry which is preliminary data.</text>
</comment>
<protein>
    <submittedName>
        <fullName evidence="1">Uncharacterized protein</fullName>
    </submittedName>
</protein>
<evidence type="ECO:0000313" key="2">
    <source>
        <dbReference type="Proteomes" id="UP000887013"/>
    </source>
</evidence>
<evidence type="ECO:0000313" key="1">
    <source>
        <dbReference type="EMBL" id="GFU21490.1"/>
    </source>
</evidence>
<organism evidence="1 2">
    <name type="scientific">Nephila pilipes</name>
    <name type="common">Giant wood spider</name>
    <name type="synonym">Nephila maculata</name>
    <dbReference type="NCBI Taxonomy" id="299642"/>
    <lineage>
        <taxon>Eukaryota</taxon>
        <taxon>Metazoa</taxon>
        <taxon>Ecdysozoa</taxon>
        <taxon>Arthropoda</taxon>
        <taxon>Chelicerata</taxon>
        <taxon>Arachnida</taxon>
        <taxon>Araneae</taxon>
        <taxon>Araneomorphae</taxon>
        <taxon>Entelegynae</taxon>
        <taxon>Araneoidea</taxon>
        <taxon>Nephilidae</taxon>
        <taxon>Nephila</taxon>
    </lineage>
</organism>
<name>A0A8X6UL99_NEPPI</name>
<sequence length="84" mass="9616">MLQVLFVKRDNRKRSKVKCPLHLRRQNNRREPLAQFTGIMAKTRANFLQIHNGISQQDLYHTTGGMVVPSSIMREQIARGGTGI</sequence>
<keyword evidence="2" id="KW-1185">Reference proteome</keyword>
<gene>
    <name evidence="1" type="ORF">NPIL_392641</name>
</gene>
<dbReference type="EMBL" id="BMAW01080858">
    <property type="protein sequence ID" value="GFU21490.1"/>
    <property type="molecule type" value="Genomic_DNA"/>
</dbReference>
<accession>A0A8X6UL99</accession>
<dbReference type="AlphaFoldDB" id="A0A8X6UL99"/>
<dbReference type="Proteomes" id="UP000887013">
    <property type="component" value="Unassembled WGS sequence"/>
</dbReference>